<comment type="caution">
    <text evidence="10">The sequence shown here is derived from an EMBL/GenBank/DDBJ whole genome shotgun (WGS) entry which is preliminary data.</text>
</comment>
<dbReference type="Pfam" id="PF07686">
    <property type="entry name" value="V-set"/>
    <property type="match status" value="1"/>
</dbReference>
<evidence type="ECO:0000256" key="5">
    <source>
        <dbReference type="ARBA" id="ARBA00023157"/>
    </source>
</evidence>
<dbReference type="SMART" id="SM00409">
    <property type="entry name" value="IG"/>
    <property type="match status" value="5"/>
</dbReference>
<dbReference type="InterPro" id="IPR003598">
    <property type="entry name" value="Ig_sub2"/>
</dbReference>
<feature type="compositionally biased region" description="Low complexity" evidence="6">
    <location>
        <begin position="990"/>
        <end position="999"/>
    </location>
</feature>
<dbReference type="PROSITE" id="PS50835">
    <property type="entry name" value="IG_LIKE"/>
    <property type="match status" value="5"/>
</dbReference>
<name>A0AAW0TLW0_SCYPA</name>
<dbReference type="InterPro" id="IPR007110">
    <property type="entry name" value="Ig-like_dom"/>
</dbReference>
<keyword evidence="5" id="KW-1015">Disulfide bond</keyword>
<feature type="domain" description="Ig-like" evidence="9">
    <location>
        <begin position="258"/>
        <end position="352"/>
    </location>
</feature>
<dbReference type="PANTHER" id="PTHR23278">
    <property type="entry name" value="SIDESTEP PROTEIN"/>
    <property type="match status" value="1"/>
</dbReference>
<keyword evidence="11" id="KW-1185">Reference proteome</keyword>
<evidence type="ECO:0000256" key="1">
    <source>
        <dbReference type="ARBA" id="ARBA00004167"/>
    </source>
</evidence>
<keyword evidence="8" id="KW-0732">Signal</keyword>
<feature type="chain" id="PRO_5043721277" description="Ig-like domain-containing protein" evidence="8">
    <location>
        <begin position="22"/>
        <end position="1195"/>
    </location>
</feature>
<evidence type="ECO:0000256" key="2">
    <source>
        <dbReference type="ARBA" id="ARBA00022692"/>
    </source>
</evidence>
<keyword evidence="3 7" id="KW-1133">Transmembrane helix</keyword>
<feature type="domain" description="Ig-like" evidence="9">
    <location>
        <begin position="144"/>
        <end position="238"/>
    </location>
</feature>
<keyword evidence="2 7" id="KW-0812">Transmembrane</keyword>
<feature type="domain" description="Ig-like" evidence="9">
    <location>
        <begin position="357"/>
        <end position="449"/>
    </location>
</feature>
<dbReference type="PANTHER" id="PTHR23278:SF19">
    <property type="entry name" value="OBSCURIN"/>
    <property type="match status" value="1"/>
</dbReference>
<dbReference type="Pfam" id="PF07679">
    <property type="entry name" value="I-set"/>
    <property type="match status" value="1"/>
</dbReference>
<evidence type="ECO:0000259" key="9">
    <source>
        <dbReference type="PROSITE" id="PS50835"/>
    </source>
</evidence>
<dbReference type="InterPro" id="IPR013783">
    <property type="entry name" value="Ig-like_fold"/>
</dbReference>
<dbReference type="AlphaFoldDB" id="A0AAW0TLW0"/>
<feature type="region of interest" description="Disordered" evidence="6">
    <location>
        <begin position="956"/>
        <end position="999"/>
    </location>
</feature>
<dbReference type="Gene3D" id="2.60.40.10">
    <property type="entry name" value="Immunoglobulins"/>
    <property type="match status" value="5"/>
</dbReference>
<feature type="compositionally biased region" description="Basic and acidic residues" evidence="6">
    <location>
        <begin position="749"/>
        <end position="759"/>
    </location>
</feature>
<reference evidence="10 11" key="1">
    <citation type="submission" date="2023-03" db="EMBL/GenBank/DDBJ databases">
        <title>High-quality genome of Scylla paramamosain provides insights in environmental adaptation.</title>
        <authorList>
            <person name="Zhang L."/>
        </authorList>
    </citation>
    <scope>NUCLEOTIDE SEQUENCE [LARGE SCALE GENOMIC DNA]</scope>
    <source>
        <strain evidence="10">LZ_2023a</strain>
        <tissue evidence="10">Muscle</tissue>
    </source>
</reference>
<feature type="region of interest" description="Disordered" evidence="6">
    <location>
        <begin position="729"/>
        <end position="759"/>
    </location>
</feature>
<dbReference type="Pfam" id="PF08205">
    <property type="entry name" value="C2-set_2"/>
    <property type="match status" value="2"/>
</dbReference>
<feature type="region of interest" description="Disordered" evidence="6">
    <location>
        <begin position="1152"/>
        <end position="1195"/>
    </location>
</feature>
<dbReference type="EMBL" id="JARAKH010000029">
    <property type="protein sequence ID" value="KAK8388068.1"/>
    <property type="molecule type" value="Genomic_DNA"/>
</dbReference>
<proteinExistence type="predicted"/>
<organism evidence="10 11">
    <name type="scientific">Scylla paramamosain</name>
    <name type="common">Mud crab</name>
    <dbReference type="NCBI Taxonomy" id="85552"/>
    <lineage>
        <taxon>Eukaryota</taxon>
        <taxon>Metazoa</taxon>
        <taxon>Ecdysozoa</taxon>
        <taxon>Arthropoda</taxon>
        <taxon>Crustacea</taxon>
        <taxon>Multicrustacea</taxon>
        <taxon>Malacostraca</taxon>
        <taxon>Eumalacostraca</taxon>
        <taxon>Eucarida</taxon>
        <taxon>Decapoda</taxon>
        <taxon>Pleocyemata</taxon>
        <taxon>Brachyura</taxon>
        <taxon>Eubrachyura</taxon>
        <taxon>Portunoidea</taxon>
        <taxon>Portunidae</taxon>
        <taxon>Portuninae</taxon>
        <taxon>Scylla</taxon>
    </lineage>
</organism>
<dbReference type="InterPro" id="IPR013106">
    <property type="entry name" value="Ig_V-set"/>
</dbReference>
<evidence type="ECO:0000256" key="6">
    <source>
        <dbReference type="SAM" id="MobiDB-lite"/>
    </source>
</evidence>
<feature type="region of interest" description="Disordered" evidence="6">
    <location>
        <begin position="780"/>
        <end position="851"/>
    </location>
</feature>
<evidence type="ECO:0000256" key="3">
    <source>
        <dbReference type="ARBA" id="ARBA00022989"/>
    </source>
</evidence>
<dbReference type="InterPro" id="IPR013098">
    <property type="entry name" value="Ig_I-set"/>
</dbReference>
<sequence>MGPRYHVQVLVFSTLLVLAAPSTIDSSETVWVVVGGRAELPCRPNPKRSDDAPMLVLWYRTNNRTPIYTYDTRQGDFMSGQRWKDEKVLGDRSYFIASSDPPRLVLEPVHASDQGVYTCRVDYSLSSSTYVIVNLTVIIPPGPPQVLWQGRSVVGAVGPLGDGERTHLTCRSSGGRPSPVLTWLEGSRSLPLVSVNSTLDPVSGTFTAEATISILATRELLDASYTCHAYTPRHARLEGPPILQGRTTSVSFNITLPPQNVKILGSQSAVTEGTLLRLVCRTYGSHPPARLQWLRGDTLLPDVTYAIEDGGNITTATMRVLVNRQHDGATLTCTAANPVLSVAPITDTTTLTVYYAPVVGLSLGRSMKADRIKEGDDAYFECSIEANPSFHRVDWRHNGMELVHNMSAGVVMNGLNLVLRNLQREQSGSYTCTAANNEGRVTSNAVLLSVRHVPVCAGARQEKTQGAARGSTAAVKCVVEAEPSHGIKWTWYRKRVDGSEEEIPEEDVRSDGLSSSVLVTPHTPEDYGRFLCLAANDVGSQETACVVTLVPAGPPDTPTNCSVNPIKDIALPDTATLAINCLEGFDGGLPQKFFMEAWQEGVLKANMTSDFPEWVVKDLQTGVSVSVKVAAYNARGRSEGRTMEVHTTSAQHHAAPGFLTPDTEAPIDIPPLVGAALGLVAVLLLLLVVGVVLCRRMRPRPRKPTAAEVPLTPGVGVDGFDPDVVASIQRPRPGLDVIPSDQEDDRDYEDSYEHERFNTDDDEDMLQAHATRHSCVHVHRTGGAGSSEQVGQGMYARGEGGPCSCVHSRGSRTSQDVAVPEHSRDGQGAPNNDSQSYDSGVSESESDSELQVMAGSNVAAVVRQYPDSGRSYVTLSPGEALAHVTPDAEVHLLPMSHVGVGSRPPSSLDVQSANPSPMEVRLKPFVSKEYQVSSDDAEGLLLLPSSCREVRLVPSSVAESRLTKGSPSEPRVPSSFGEMNVREASRRSSRPPSSCAIRSPTSQAEVICLPISPAESSSSRLLSERRSREATPKAAKKPRPSSSRDAQVHPGAWVHSEHDVGHPMTQDQLDLGRTVTLLHGEQGEVVFIPRKSPQGVESRRSSRQCTPVLQNVKLCDAALSPLPDTLPKAVAKESKAKALKRLREMEKLDQTINTSPALPFAPQVVPDSQTKLSPAVRRSYQPRPNPDVCRRESSV</sequence>
<feature type="compositionally biased region" description="Basic and acidic residues" evidence="6">
    <location>
        <begin position="1022"/>
        <end position="1031"/>
    </location>
</feature>
<feature type="transmembrane region" description="Helical" evidence="7">
    <location>
        <begin position="672"/>
        <end position="694"/>
    </location>
</feature>
<evidence type="ECO:0000313" key="11">
    <source>
        <dbReference type="Proteomes" id="UP001487740"/>
    </source>
</evidence>
<keyword evidence="4 7" id="KW-0472">Membrane</keyword>
<comment type="subcellular location">
    <subcellularLocation>
        <location evidence="1">Membrane</location>
        <topology evidence="1">Single-pass membrane protein</topology>
    </subcellularLocation>
</comment>
<dbReference type="InterPro" id="IPR036179">
    <property type="entry name" value="Ig-like_dom_sf"/>
</dbReference>
<feature type="domain" description="Ig-like" evidence="9">
    <location>
        <begin position="454"/>
        <end position="548"/>
    </location>
</feature>
<feature type="domain" description="Ig-like" evidence="9">
    <location>
        <begin position="21"/>
        <end position="136"/>
    </location>
</feature>
<feature type="region of interest" description="Disordered" evidence="6">
    <location>
        <begin position="1017"/>
        <end position="1049"/>
    </location>
</feature>
<dbReference type="SUPFAM" id="SSF48726">
    <property type="entry name" value="Immunoglobulin"/>
    <property type="match status" value="5"/>
</dbReference>
<evidence type="ECO:0000256" key="4">
    <source>
        <dbReference type="ARBA" id="ARBA00023136"/>
    </source>
</evidence>
<feature type="signal peptide" evidence="8">
    <location>
        <begin position="1"/>
        <end position="21"/>
    </location>
</feature>
<dbReference type="Proteomes" id="UP001487740">
    <property type="component" value="Unassembled WGS sequence"/>
</dbReference>
<evidence type="ECO:0000313" key="10">
    <source>
        <dbReference type="EMBL" id="KAK8388068.1"/>
    </source>
</evidence>
<evidence type="ECO:0000256" key="7">
    <source>
        <dbReference type="SAM" id="Phobius"/>
    </source>
</evidence>
<gene>
    <name evidence="10" type="ORF">O3P69_020151</name>
</gene>
<dbReference type="SMART" id="SM00408">
    <property type="entry name" value="IGc2"/>
    <property type="match status" value="5"/>
</dbReference>
<evidence type="ECO:0000256" key="8">
    <source>
        <dbReference type="SAM" id="SignalP"/>
    </source>
</evidence>
<feature type="compositionally biased region" description="Low complexity" evidence="6">
    <location>
        <begin position="833"/>
        <end position="843"/>
    </location>
</feature>
<dbReference type="InterPro" id="IPR003599">
    <property type="entry name" value="Ig_sub"/>
</dbReference>
<accession>A0AAW0TLW0</accession>
<dbReference type="InterPro" id="IPR013162">
    <property type="entry name" value="CD80_C2-set"/>
</dbReference>
<protein>
    <recommendedName>
        <fullName evidence="9">Ig-like domain-containing protein</fullName>
    </recommendedName>
</protein>
<dbReference type="GO" id="GO:0016020">
    <property type="term" value="C:membrane"/>
    <property type="evidence" value="ECO:0007669"/>
    <property type="project" value="UniProtKB-SubCell"/>
</dbReference>